<protein>
    <recommendedName>
        <fullName evidence="5">Transmembrane protein</fullName>
    </recommendedName>
</protein>
<dbReference type="OrthoDB" id="235490at2"/>
<dbReference type="Proteomes" id="UP000019678">
    <property type="component" value="Unassembled WGS sequence"/>
</dbReference>
<keyword evidence="2" id="KW-0812">Transmembrane</keyword>
<keyword evidence="2" id="KW-0472">Membrane</keyword>
<dbReference type="eggNOG" id="ENOG502ZAJW">
    <property type="taxonomic scope" value="Bacteria"/>
</dbReference>
<dbReference type="AlphaFoldDB" id="A0A017TBY1"/>
<feature type="transmembrane region" description="Helical" evidence="2">
    <location>
        <begin position="81"/>
        <end position="103"/>
    </location>
</feature>
<dbReference type="EMBL" id="ASRX01000014">
    <property type="protein sequence ID" value="EYF06798.1"/>
    <property type="molecule type" value="Genomic_DNA"/>
</dbReference>
<evidence type="ECO:0000256" key="1">
    <source>
        <dbReference type="SAM" id="MobiDB-lite"/>
    </source>
</evidence>
<feature type="transmembrane region" description="Helical" evidence="2">
    <location>
        <begin position="273"/>
        <end position="292"/>
    </location>
</feature>
<reference evidence="3 4" key="1">
    <citation type="submission" date="2013-05" db="EMBL/GenBank/DDBJ databases">
        <title>Genome assembly of Chondromyces apiculatus DSM 436.</title>
        <authorList>
            <person name="Sharma G."/>
            <person name="Khatri I."/>
            <person name="Kaur C."/>
            <person name="Mayilraj S."/>
            <person name="Subramanian S."/>
        </authorList>
    </citation>
    <scope>NUCLEOTIDE SEQUENCE [LARGE SCALE GENOMIC DNA]</scope>
    <source>
        <strain evidence="3 4">DSM 436</strain>
    </source>
</reference>
<keyword evidence="2" id="KW-1133">Transmembrane helix</keyword>
<feature type="transmembrane region" description="Helical" evidence="2">
    <location>
        <begin position="50"/>
        <end position="69"/>
    </location>
</feature>
<feature type="compositionally biased region" description="Low complexity" evidence="1">
    <location>
        <begin position="18"/>
        <end position="29"/>
    </location>
</feature>
<feature type="transmembrane region" description="Helical" evidence="2">
    <location>
        <begin position="212"/>
        <end position="231"/>
    </location>
</feature>
<dbReference type="STRING" id="1192034.CAP_1495"/>
<feature type="region of interest" description="Disordered" evidence="1">
    <location>
        <begin position="1"/>
        <end position="36"/>
    </location>
</feature>
<keyword evidence="4" id="KW-1185">Reference proteome</keyword>
<comment type="caution">
    <text evidence="3">The sequence shown here is derived from an EMBL/GenBank/DDBJ whole genome shotgun (WGS) entry which is preliminary data.</text>
</comment>
<dbReference type="RefSeq" id="WP_156040667.1">
    <property type="nucleotide sequence ID" value="NZ_ASRX01000014.1"/>
</dbReference>
<evidence type="ECO:0000256" key="2">
    <source>
        <dbReference type="SAM" id="Phobius"/>
    </source>
</evidence>
<name>A0A017TBY1_9BACT</name>
<evidence type="ECO:0000313" key="3">
    <source>
        <dbReference type="EMBL" id="EYF06798.1"/>
    </source>
</evidence>
<feature type="transmembrane region" description="Helical" evidence="2">
    <location>
        <begin position="115"/>
        <end position="135"/>
    </location>
</feature>
<feature type="transmembrane region" description="Helical" evidence="2">
    <location>
        <begin position="251"/>
        <end position="267"/>
    </location>
</feature>
<organism evidence="3 4">
    <name type="scientific">Chondromyces apiculatus DSM 436</name>
    <dbReference type="NCBI Taxonomy" id="1192034"/>
    <lineage>
        <taxon>Bacteria</taxon>
        <taxon>Pseudomonadati</taxon>
        <taxon>Myxococcota</taxon>
        <taxon>Polyangia</taxon>
        <taxon>Polyangiales</taxon>
        <taxon>Polyangiaceae</taxon>
        <taxon>Chondromyces</taxon>
    </lineage>
</organism>
<feature type="compositionally biased region" description="Basic and acidic residues" evidence="1">
    <location>
        <begin position="7"/>
        <end position="17"/>
    </location>
</feature>
<proteinExistence type="predicted"/>
<feature type="transmembrane region" description="Helical" evidence="2">
    <location>
        <begin position="141"/>
        <end position="162"/>
    </location>
</feature>
<feature type="transmembrane region" description="Helical" evidence="2">
    <location>
        <begin position="304"/>
        <end position="326"/>
    </location>
</feature>
<feature type="transmembrane region" description="Helical" evidence="2">
    <location>
        <begin position="174"/>
        <end position="192"/>
    </location>
</feature>
<sequence>MASAVIPDERGPEERARGGSPSGLPGAAPERITPQAKANARRPWIWGRTVDLGVFGGSAALALILAALAPVLSHEGALPTWGWIVFVLAIDVAHVHTTLFRTYLDREELRRRSALYVGVPLACWGLGVLLHLASALTFWRVLAYVAVFHFVRQQAGWVAIYRARAGERARSDRWLDDALIYAATGVPLLYWHAHLPRSFRWFVEGDFLGTPWLQAALPAAWTAYAVLAALYVGRTVHRAREGAPLNGGKHLVVATTAATWYVGIVALDSDFAFTVTNVIAHGVPYMALLFGYTRERARERPGSLVGRIAAGGLAAFIATALCFAFFEEFLWDRLVWHDRPSLFGGLDREHPLLGPVAAALVVPLLAVPQATHYVLDAVLWRRRDTGAAQARALGFGAP</sequence>
<gene>
    <name evidence="3" type="ORF">CAP_1495</name>
</gene>
<evidence type="ECO:0008006" key="5">
    <source>
        <dbReference type="Google" id="ProtNLM"/>
    </source>
</evidence>
<accession>A0A017TBY1</accession>
<evidence type="ECO:0000313" key="4">
    <source>
        <dbReference type="Proteomes" id="UP000019678"/>
    </source>
</evidence>
<feature type="transmembrane region" description="Helical" evidence="2">
    <location>
        <begin position="352"/>
        <end position="375"/>
    </location>
</feature>